<evidence type="ECO:0000313" key="1">
    <source>
        <dbReference type="EMBL" id="RKP13324.1"/>
    </source>
</evidence>
<proteinExistence type="predicted"/>
<dbReference type="Proteomes" id="UP000267251">
    <property type="component" value="Unassembled WGS sequence"/>
</dbReference>
<accession>A0A4P9Y3Q0</accession>
<gene>
    <name evidence="1" type="ORF">BJ684DRAFT_16269</name>
</gene>
<organism evidence="1 2">
    <name type="scientific">Piptocephalis cylindrospora</name>
    <dbReference type="NCBI Taxonomy" id="1907219"/>
    <lineage>
        <taxon>Eukaryota</taxon>
        <taxon>Fungi</taxon>
        <taxon>Fungi incertae sedis</taxon>
        <taxon>Zoopagomycota</taxon>
        <taxon>Zoopagomycotina</taxon>
        <taxon>Zoopagomycetes</taxon>
        <taxon>Zoopagales</taxon>
        <taxon>Piptocephalidaceae</taxon>
        <taxon>Piptocephalis</taxon>
    </lineage>
</organism>
<keyword evidence="2" id="KW-1185">Reference proteome</keyword>
<reference evidence="2" key="1">
    <citation type="journal article" date="2018" name="Nat. Microbiol.">
        <title>Leveraging single-cell genomics to expand the fungal tree of life.</title>
        <authorList>
            <person name="Ahrendt S.R."/>
            <person name="Quandt C.A."/>
            <person name="Ciobanu D."/>
            <person name="Clum A."/>
            <person name="Salamov A."/>
            <person name="Andreopoulos B."/>
            <person name="Cheng J.F."/>
            <person name="Woyke T."/>
            <person name="Pelin A."/>
            <person name="Henrissat B."/>
            <person name="Reynolds N.K."/>
            <person name="Benny G.L."/>
            <person name="Smith M.E."/>
            <person name="James T.Y."/>
            <person name="Grigoriev I.V."/>
        </authorList>
    </citation>
    <scope>NUCLEOTIDE SEQUENCE [LARGE SCALE GENOMIC DNA]</scope>
</reference>
<evidence type="ECO:0000313" key="2">
    <source>
        <dbReference type="Proteomes" id="UP000267251"/>
    </source>
</evidence>
<dbReference type="AlphaFoldDB" id="A0A4P9Y3Q0"/>
<name>A0A4P9Y3Q0_9FUNG</name>
<dbReference type="EMBL" id="KZ988050">
    <property type="protein sequence ID" value="RKP13324.1"/>
    <property type="molecule type" value="Genomic_DNA"/>
</dbReference>
<sequence>MFRQMNAPHPVPQRALVRNAMPVYRQDMDQFLSVFKFEQGTARVVGCTDVEKAVYGGKAGEEARRTEVMSESVPMQAGVECYADVDSIMFSAMELEARGPIRIYPNPGQFYNMSGSHLYVQTPFRGQPIALARTPHCLFGEGNSWVTVHAVFPSLGSAFHTHGNGFMSGPELDVWYDHVVLEAMRRVLHPQRIQYMRGSRRNAADFRKTAKVGMDLQAGEFTEVVRAIRVVVRDTEYLEERFGDMFFHVSCKGIKGCTTIPLWQLDGDEGEEVVQWRDKVLREHLSMFELGRVYHRIQMDVGFEFFPEWATREMCGPTQVLWKRNQEREDPTVEGPVRFHEYWLMHDVAGRTVEGYGKDVVNFGIGVPRVSYLQMYHVDKMATTGNRDHPLERLRGKDMRWGTGKFKRLSEVVMDGVVESGKISWAARREIRVSGRDFEMVVGVEVDAMEIMAKNPRDHFYQVGSLDMARFKAASIWLVQEGTRRVDEGILESHGRIGKRREAFMDMLAGMFRGYLRGVYYSRCRKAVFGHLNREDHQSLGLGWALRRYNRPYLPRNRVDWEGAQASLEGLGSRVLQDHTETMADTEDGLGVAMDEEESRRRLLEGVDRVAGEEDLVVEDPVQLAQYVIELLRVDLVEMTRNYQAGRPMKEWSLAQVRLSIPRRLERPISNRRKISNWRDLFEHVFPQAGILAPNVSEKPMWKKVKYYPAYLAYRDTLLEHYQGLEQQTYQTYQDTLWVEFSKFDCMVRSWYGDAFASKKDKNLYIDIRPH</sequence>
<protein>
    <submittedName>
        <fullName evidence="1">Uncharacterized protein</fullName>
    </submittedName>
</protein>